<keyword evidence="1" id="KW-0472">Membrane</keyword>
<feature type="transmembrane region" description="Helical" evidence="1">
    <location>
        <begin position="6"/>
        <end position="23"/>
    </location>
</feature>
<gene>
    <name evidence="4" type="ORF">PCHAS_1122700</name>
    <name evidence="3" type="ORF">PCHCB_000284800</name>
</gene>
<reference evidence="4" key="3">
    <citation type="submission" date="2019-05" db="EMBL/GenBank/DDBJ databases">
        <authorList>
            <consortium name="Pathogen Informatics"/>
        </authorList>
    </citation>
    <scope>NUCLEOTIDE SEQUENCE</scope>
    <source>
        <strain evidence="4">AS</strain>
        <strain evidence="3 6">CB</strain>
    </source>
</reference>
<dbReference type="AlphaFoldDB" id="A0A077TKW3"/>
<dbReference type="Proteomes" id="UP000071118">
    <property type="component" value="Chromosome 11"/>
</dbReference>
<dbReference type="Proteomes" id="UP000195489">
    <property type="component" value="Chromosome 11"/>
</dbReference>
<dbReference type="EMBL" id="LT608163">
    <property type="protein sequence ID" value="SCN61206.1"/>
    <property type="molecule type" value="Genomic_DNA"/>
</dbReference>
<keyword evidence="1" id="KW-0812">Transmembrane</keyword>
<dbReference type="SMART" id="SM01099">
    <property type="entry name" value="CPW_WPC"/>
    <property type="match status" value="1"/>
</dbReference>
<dbReference type="InterPro" id="IPR006387">
    <property type="entry name" value="CPW_WPC_dom"/>
</dbReference>
<proteinExistence type="predicted"/>
<evidence type="ECO:0000313" key="5">
    <source>
        <dbReference type="Proteomes" id="UP000071118"/>
    </source>
</evidence>
<keyword evidence="5" id="KW-1185">Reference proteome</keyword>
<reference evidence="4" key="2">
    <citation type="submission" date="2014-05" db="EMBL/GenBank/DDBJ databases">
        <authorList>
            <person name="Aslett M.A."/>
            <person name="De Silva N."/>
        </authorList>
    </citation>
    <scope>NUCLEOTIDE SEQUENCE</scope>
    <source>
        <strain evidence="4">AS</strain>
    </source>
</reference>
<dbReference type="OrthoDB" id="380440at2759"/>
<evidence type="ECO:0000256" key="1">
    <source>
        <dbReference type="SAM" id="Phobius"/>
    </source>
</evidence>
<reference evidence="4 5" key="1">
    <citation type="journal article" date="2014" name="BMC Biol.">
        <title>A comprehensive evaluation of rodent malaria parasite genomes and gene expression.</title>
        <authorList>
            <person name="Otto T.D."/>
            <person name="Bohme U."/>
            <person name="Jackson A.P."/>
            <person name="Hunt M."/>
            <person name="Franke-Fayard B."/>
            <person name="Hoeijmakers W.A."/>
            <person name="Religa A.A."/>
            <person name="Robertson L."/>
            <person name="Sanders M."/>
            <person name="Ogun S.A."/>
            <person name="Cunningham D."/>
            <person name="Erhart A."/>
            <person name="Billker O."/>
            <person name="Khan S.M."/>
            <person name="Stunnenberg H.G."/>
            <person name="Langhorne J."/>
            <person name="Holder A.A."/>
            <person name="Waters A.P."/>
            <person name="Newbold C.I."/>
            <person name="Pain A."/>
            <person name="Berriman M."/>
            <person name="Janse C.J."/>
        </authorList>
    </citation>
    <scope>NUCLEOTIDE SEQUENCE [LARGE SCALE GENOMIC DNA]</scope>
    <source>
        <strain evidence="4 5">AS</strain>
    </source>
</reference>
<evidence type="ECO:0000313" key="3">
    <source>
        <dbReference type="EMBL" id="SCN61206.1"/>
    </source>
</evidence>
<sequence length="179" mass="21341">MDKIFFYFFLFFFGLSNCMFPWTKKRKAVNQMIIIKDMSNEIKRKSESLPTQKDIANQIHKIDKEVIDNLNKEIIKEENIIKHKPHVCSEPSYERDYSYLCPDDWVKNSSDQCWGIDYDGHCESLKYFQNYTDDEKKEFELNCCVSWPKLKKTVHKQKREDTLRGSINPNNGLIVKPNK</sequence>
<feature type="domain" description="CPW-WPC" evidence="2">
    <location>
        <begin position="94"/>
        <end position="151"/>
    </location>
</feature>
<keyword evidence="1" id="KW-1133">Transmembrane helix</keyword>
<dbReference type="GeneID" id="27794901"/>
<organism evidence="4 5">
    <name type="scientific">Plasmodium chabaudi chabaudi</name>
    <dbReference type="NCBI Taxonomy" id="31271"/>
    <lineage>
        <taxon>Eukaryota</taxon>
        <taxon>Sar</taxon>
        <taxon>Alveolata</taxon>
        <taxon>Apicomplexa</taxon>
        <taxon>Aconoidasida</taxon>
        <taxon>Haemosporida</taxon>
        <taxon>Plasmodiidae</taxon>
        <taxon>Plasmodium</taxon>
        <taxon>Plasmodium (Vinckeia)</taxon>
    </lineage>
</organism>
<accession>A0A077TKW3</accession>
<dbReference type="RefSeq" id="XP_016653994.1">
    <property type="nucleotide sequence ID" value="XM_016798610.1"/>
</dbReference>
<dbReference type="EMBL" id="LK022888">
    <property type="protein sequence ID" value="VTZ69222.1"/>
    <property type="molecule type" value="Genomic_DNA"/>
</dbReference>
<evidence type="ECO:0000313" key="6">
    <source>
        <dbReference type="Proteomes" id="UP000195489"/>
    </source>
</evidence>
<dbReference type="KEGG" id="pcb:PCHAS_1122700"/>
<dbReference type="Pfam" id="PF09717">
    <property type="entry name" value="CPW_WPC"/>
    <property type="match status" value="1"/>
</dbReference>
<dbReference type="NCBIfam" id="TIGR01492">
    <property type="entry name" value="CPW_WPC"/>
    <property type="match status" value="1"/>
</dbReference>
<name>A0A077TKW3_PLACU</name>
<dbReference type="VEuPathDB" id="PlasmoDB:PCHAS_1122700"/>
<protein>
    <submittedName>
        <fullName evidence="4">CPW-WPC family protein</fullName>
    </submittedName>
</protein>
<evidence type="ECO:0000259" key="2">
    <source>
        <dbReference type="SMART" id="SM01099"/>
    </source>
</evidence>
<evidence type="ECO:0000313" key="4">
    <source>
        <dbReference type="EMBL" id="VTZ69222.1"/>
    </source>
</evidence>